<reference evidence="3 4" key="1">
    <citation type="submission" date="2016-10" db="EMBL/GenBank/DDBJ databases">
        <authorList>
            <person name="de Groot N.N."/>
        </authorList>
    </citation>
    <scope>NUCLEOTIDE SEQUENCE [LARGE SCALE GENOMIC DNA]</scope>
    <source>
        <strain evidence="3 4">Nl18</strain>
    </source>
</reference>
<dbReference type="InterPro" id="IPR017777">
    <property type="entry name" value="ABC_urea-bd_UrtA"/>
</dbReference>
<protein>
    <submittedName>
        <fullName evidence="3">Urea transport system substrate-binding protein</fullName>
    </submittedName>
</protein>
<keyword evidence="2" id="KW-1133">Transmembrane helix</keyword>
<feature type="compositionally biased region" description="Basic and acidic residues" evidence="1">
    <location>
        <begin position="18"/>
        <end position="37"/>
    </location>
</feature>
<evidence type="ECO:0000256" key="2">
    <source>
        <dbReference type="SAM" id="Phobius"/>
    </source>
</evidence>
<organism evidence="3 4">
    <name type="scientific">Nitrosospira multiformis</name>
    <dbReference type="NCBI Taxonomy" id="1231"/>
    <lineage>
        <taxon>Bacteria</taxon>
        <taxon>Pseudomonadati</taxon>
        <taxon>Pseudomonadota</taxon>
        <taxon>Betaproteobacteria</taxon>
        <taxon>Nitrosomonadales</taxon>
        <taxon>Nitrosomonadaceae</taxon>
        <taxon>Nitrosospira</taxon>
    </lineage>
</organism>
<proteinExistence type="predicted"/>
<dbReference type="CDD" id="cd06355">
    <property type="entry name" value="PBP1_FmdD-like"/>
    <property type="match status" value="1"/>
</dbReference>
<evidence type="ECO:0000313" key="3">
    <source>
        <dbReference type="EMBL" id="SEN67892.1"/>
    </source>
</evidence>
<name>A0A1H8IHZ8_9PROT</name>
<evidence type="ECO:0000313" key="4">
    <source>
        <dbReference type="Proteomes" id="UP000183898"/>
    </source>
</evidence>
<dbReference type="PANTHER" id="PTHR47628:SF1">
    <property type="entry name" value="ALIPHATIC AMIDASE EXPRESSION-REGULATING PROTEIN"/>
    <property type="match status" value="1"/>
</dbReference>
<accession>A0A1H8IHZ8</accession>
<keyword evidence="2" id="KW-0472">Membrane</keyword>
<evidence type="ECO:0000256" key="1">
    <source>
        <dbReference type="SAM" id="MobiDB-lite"/>
    </source>
</evidence>
<dbReference type="Gene3D" id="3.40.50.2300">
    <property type="match status" value="2"/>
</dbReference>
<dbReference type="PANTHER" id="PTHR47628">
    <property type="match status" value="1"/>
</dbReference>
<gene>
    <name evidence="3" type="ORF">SAMN05216404_10678</name>
</gene>
<keyword evidence="2" id="KW-0812">Transmembrane</keyword>
<feature type="region of interest" description="Disordered" evidence="1">
    <location>
        <begin position="1"/>
        <end position="38"/>
    </location>
</feature>
<dbReference type="Pfam" id="PF13433">
    <property type="entry name" value="Peripla_BP_5"/>
    <property type="match status" value="1"/>
</dbReference>
<dbReference type="SUPFAM" id="SSF53822">
    <property type="entry name" value="Periplasmic binding protein-like I"/>
    <property type="match status" value="1"/>
</dbReference>
<dbReference type="InterPro" id="IPR028082">
    <property type="entry name" value="Peripla_BP_I"/>
</dbReference>
<dbReference type="EMBL" id="FOCT01000006">
    <property type="protein sequence ID" value="SEN67892.1"/>
    <property type="molecule type" value="Genomic_DNA"/>
</dbReference>
<feature type="transmembrane region" description="Helical" evidence="2">
    <location>
        <begin position="84"/>
        <end position="105"/>
    </location>
</feature>
<dbReference type="Proteomes" id="UP000183898">
    <property type="component" value="Unassembled WGS sequence"/>
</dbReference>
<sequence>MRPGKGNGECPEPPKASGRTEKRDIGQKERNQVENRKPCVQQNFSEGVSLSSYQVYDGNSNEGIRRGIFRLVSKRVALKGNHKLGIPLILLIVLAIMAGVVWQYLAGSKPSIRIGVLHSLSGVLAASEKPLIDAIQLAVEEANAAGGIHGHKIEAVVADCRSDAGHCAREAERLILEERVEALFGCWTSTCRTSVKPVVERHDHLLFYALRYEGMEQSPNIIYGGAVPNQLVMPAVYWALENLGNRKHARHSGKRVYLAGSENVFSRVVNILIKDVLAANGGIVAGEYYLPLGSQNMESLVEDIVDQQPDLILSTIAGAYNAGFFQTLNRRGITAESIPVLSFSVTEVVLSVQDKIPMTGHFAARNYFQTIPSPENQAFVKRFRDRYGEKAVIDSPTEASYVNVHMWIRAASEAGSGNLAKVQRLILRQSLPAPEGIVALDPITRHVWKVARVGKVREDGQFDIVWDSTRPLEPSPFPSYRSREEWNVLLEKVLNTPAMLQTTQFMEKSGSNSRGPAG</sequence>
<dbReference type="AlphaFoldDB" id="A0A1H8IHZ8"/>